<dbReference type="InterPro" id="IPR001543">
    <property type="entry name" value="FliN-like_C"/>
</dbReference>
<keyword evidence="3" id="KW-0966">Cell projection</keyword>
<keyword evidence="3" id="KW-0969">Cilium</keyword>
<proteinExistence type="inferred from homology"/>
<feature type="domain" description="Flagellar motor switch protein FliN-like C-terminal" evidence="2">
    <location>
        <begin position="228"/>
        <end position="297"/>
    </location>
</feature>
<dbReference type="InterPro" id="IPR001172">
    <property type="entry name" value="FliN_T3SS_HrcQb"/>
</dbReference>
<dbReference type="AlphaFoldDB" id="A0A3B1DV28"/>
<dbReference type="PANTHER" id="PTHR30034">
    <property type="entry name" value="FLAGELLAR MOTOR SWITCH PROTEIN FLIM"/>
    <property type="match status" value="1"/>
</dbReference>
<accession>A0A3B1DV28</accession>
<dbReference type="InterPro" id="IPR036429">
    <property type="entry name" value="SpoA-like_sf"/>
</dbReference>
<dbReference type="PRINTS" id="PR00956">
    <property type="entry name" value="FLGMOTORFLIN"/>
</dbReference>
<evidence type="ECO:0000313" key="3">
    <source>
        <dbReference type="EMBL" id="VAX39080.1"/>
    </source>
</evidence>
<dbReference type="SUPFAM" id="SSF101801">
    <property type="entry name" value="Surface presentation of antigens (SPOA)"/>
    <property type="match status" value="1"/>
</dbReference>
<reference evidence="3" key="1">
    <citation type="submission" date="2018-06" db="EMBL/GenBank/DDBJ databases">
        <authorList>
            <person name="Zhirakovskaya E."/>
        </authorList>
    </citation>
    <scope>NUCLEOTIDE SEQUENCE</scope>
</reference>
<dbReference type="EMBL" id="UOGL01000293">
    <property type="protein sequence ID" value="VAX39080.1"/>
    <property type="molecule type" value="Genomic_DNA"/>
</dbReference>
<gene>
    <name evidence="3" type="ORF">MNBD_PLANCTO02-3186</name>
</gene>
<evidence type="ECO:0000256" key="1">
    <source>
        <dbReference type="ARBA" id="ARBA00009226"/>
    </source>
</evidence>
<sequence length="308" mass="33412">MSSDILNNDEIAALLNAANEGDAPDEGGLQQEDVEGIVKACGENTAAIAESLNLCLERQYRIEVGETIEWSSAGGKEEFSTAGLQVIISVGGTGLVVLIPKSLPLPEWYTEPGESEAARLQTLAMEWSMNLLPETIEAGEFVSTATNDLYEDTIGMQPTDWATVVPLQLFEEAEEPVATLWVVTAVTILPFESPEAVIEEPAAPIEQPVQEAAPPLPMAPQISNKMRRILNLPVSINVQLASKKIEMGQLMSISPGALITFNKPCEDLLDLYVNNCLYCRGEAIKIGEKFGLKINEIGSRPTQQEKVM</sequence>
<organism evidence="3">
    <name type="scientific">hydrothermal vent metagenome</name>
    <dbReference type="NCBI Taxonomy" id="652676"/>
    <lineage>
        <taxon>unclassified sequences</taxon>
        <taxon>metagenomes</taxon>
        <taxon>ecological metagenomes</taxon>
    </lineage>
</organism>
<dbReference type="Gene3D" id="2.30.330.10">
    <property type="entry name" value="SpoA-like"/>
    <property type="match status" value="1"/>
</dbReference>
<dbReference type="GO" id="GO:0050918">
    <property type="term" value="P:positive chemotaxis"/>
    <property type="evidence" value="ECO:0007669"/>
    <property type="project" value="TreeGrafter"/>
</dbReference>
<evidence type="ECO:0000259" key="2">
    <source>
        <dbReference type="Pfam" id="PF01052"/>
    </source>
</evidence>
<comment type="similarity">
    <text evidence="1">Belongs to the FliN/MopA/SpaO family.</text>
</comment>
<dbReference type="GO" id="GO:0003774">
    <property type="term" value="F:cytoskeletal motor activity"/>
    <property type="evidence" value="ECO:0007669"/>
    <property type="project" value="InterPro"/>
</dbReference>
<dbReference type="GO" id="GO:0071978">
    <property type="term" value="P:bacterial-type flagellum-dependent swarming motility"/>
    <property type="evidence" value="ECO:0007669"/>
    <property type="project" value="TreeGrafter"/>
</dbReference>
<dbReference type="GO" id="GO:0009425">
    <property type="term" value="C:bacterial-type flagellum basal body"/>
    <property type="evidence" value="ECO:0007669"/>
    <property type="project" value="InterPro"/>
</dbReference>
<protein>
    <submittedName>
        <fullName evidence="3">Flagellar motor switch protein FliN</fullName>
    </submittedName>
</protein>
<dbReference type="PANTHER" id="PTHR30034:SF6">
    <property type="entry name" value="YOP PROTEINS TRANSLOCATION PROTEIN Q"/>
    <property type="match status" value="1"/>
</dbReference>
<name>A0A3B1DV28_9ZZZZ</name>
<dbReference type="Pfam" id="PF01052">
    <property type="entry name" value="FliMN_C"/>
    <property type="match status" value="1"/>
</dbReference>
<keyword evidence="3" id="KW-0282">Flagellum</keyword>